<gene>
    <name evidence="2" type="ORF">HJG60_012102</name>
</gene>
<protein>
    <submittedName>
        <fullName evidence="2">Uncharacterized protein</fullName>
    </submittedName>
</protein>
<dbReference type="AlphaFoldDB" id="A0A833ZPJ0"/>
<reference evidence="2 3" key="1">
    <citation type="journal article" date="2020" name="Nature">
        <title>Six reference-quality genomes reveal evolution of bat adaptations.</title>
        <authorList>
            <person name="Jebb D."/>
            <person name="Huang Z."/>
            <person name="Pippel M."/>
            <person name="Hughes G.M."/>
            <person name="Lavrichenko K."/>
            <person name="Devanna P."/>
            <person name="Winkler S."/>
            <person name="Jermiin L.S."/>
            <person name="Skirmuntt E.C."/>
            <person name="Katzourakis A."/>
            <person name="Burkitt-Gray L."/>
            <person name="Ray D.A."/>
            <person name="Sullivan K.A.M."/>
            <person name="Roscito J.G."/>
            <person name="Kirilenko B.M."/>
            <person name="Davalos L.M."/>
            <person name="Corthals A.P."/>
            <person name="Power M.L."/>
            <person name="Jones G."/>
            <person name="Ransome R.D."/>
            <person name="Dechmann D.K.N."/>
            <person name="Locatelli A.G."/>
            <person name="Puechmaille S.J."/>
            <person name="Fedrigo O."/>
            <person name="Jarvis E.D."/>
            <person name="Hiller M."/>
            <person name="Vernes S.C."/>
            <person name="Myers E.W."/>
            <person name="Teeling E.C."/>
        </authorList>
    </citation>
    <scope>NUCLEOTIDE SEQUENCE [LARGE SCALE GENOMIC DNA]</scope>
    <source>
        <strain evidence="2">Bat1K_MPI-CBG_1</strain>
    </source>
</reference>
<name>A0A833ZPJ0_9CHIR</name>
<evidence type="ECO:0000313" key="3">
    <source>
        <dbReference type="Proteomes" id="UP000664940"/>
    </source>
</evidence>
<organism evidence="2 3">
    <name type="scientific">Phyllostomus discolor</name>
    <name type="common">pale spear-nosed bat</name>
    <dbReference type="NCBI Taxonomy" id="89673"/>
    <lineage>
        <taxon>Eukaryota</taxon>
        <taxon>Metazoa</taxon>
        <taxon>Chordata</taxon>
        <taxon>Craniata</taxon>
        <taxon>Vertebrata</taxon>
        <taxon>Euteleostomi</taxon>
        <taxon>Mammalia</taxon>
        <taxon>Eutheria</taxon>
        <taxon>Laurasiatheria</taxon>
        <taxon>Chiroptera</taxon>
        <taxon>Yangochiroptera</taxon>
        <taxon>Phyllostomidae</taxon>
        <taxon>Phyllostominae</taxon>
        <taxon>Phyllostomus</taxon>
    </lineage>
</organism>
<feature type="region of interest" description="Disordered" evidence="1">
    <location>
        <begin position="28"/>
        <end position="52"/>
    </location>
</feature>
<dbReference type="Proteomes" id="UP000664940">
    <property type="component" value="Unassembled WGS sequence"/>
</dbReference>
<evidence type="ECO:0000313" key="2">
    <source>
        <dbReference type="EMBL" id="KAF6095135.1"/>
    </source>
</evidence>
<evidence type="ECO:0000256" key="1">
    <source>
        <dbReference type="SAM" id="MobiDB-lite"/>
    </source>
</evidence>
<dbReference type="EMBL" id="JABVXQ010000008">
    <property type="protein sequence ID" value="KAF6095135.1"/>
    <property type="molecule type" value="Genomic_DNA"/>
</dbReference>
<sequence length="136" mass="14681">MSPYQLARERFSYLKWRPGPGRPCLDTQLPVHRSASRGSAPGPSRWRTGPRLLHTAPPAEIGVFCGARLSAVSAPFIRNPPPPPTKSLFCTHPCHSCGGLPATLKTERMDSCRTSSLGLGSAILGHRELDGARGRD</sequence>
<proteinExistence type="predicted"/>
<accession>A0A833ZPJ0</accession>
<comment type="caution">
    <text evidence="2">The sequence shown here is derived from an EMBL/GenBank/DDBJ whole genome shotgun (WGS) entry which is preliminary data.</text>
</comment>